<dbReference type="GO" id="GO:0034198">
    <property type="term" value="P:cellular response to amino acid starvation"/>
    <property type="evidence" value="ECO:0000318"/>
    <property type="project" value="GO_Central"/>
</dbReference>
<keyword evidence="3" id="KW-1185">Reference proteome</keyword>
<protein>
    <submittedName>
        <fullName evidence="2">Uncharacterized protein</fullName>
    </submittedName>
</protein>
<dbReference type="PANTHER" id="PTHR25464">
    <property type="entry name" value="TRIPARTITE MOTIF-CONTAINING PROTEIN 2-LIKE PROTEIN"/>
    <property type="match status" value="1"/>
</dbReference>
<dbReference type="PANTHER" id="PTHR25464:SF2">
    <property type="entry name" value="RING-TYPE DOMAIN-CONTAINING PROTEIN"/>
    <property type="match status" value="1"/>
</dbReference>
<gene>
    <name evidence="2" type="ORF">DAPPUDRAFT_302626</name>
</gene>
<feature type="coiled-coil region" evidence="1">
    <location>
        <begin position="195"/>
        <end position="226"/>
    </location>
</feature>
<sequence>MRQGDLITCPFCRDTFVKFDVESLPNNPYALHMLKFKEKKEEPPLLPKPVEIVTTPLAVSWCVTCGSAEKPGCAPSGHSSVNMTADIIRNLEALLKLKEELMKMKDVGTNQLTMAIEERQKVHEQLALVMKAIQSSENEIKKLQDENSFHIAQMVSVLERNKLKTDVDSQDGQKKELYFSELMSLVEGSTADDTADTLKQKMTQLVEQYEQKFNEATALVSEYELRNKMKISVHLFDENDRPIPMCSWLEKGFRYQPITPALKVPQNHQDSVLLSHVIFSALKRQKIPLKCVEQPTNASTSSTSIPLPPYVSASTSKFVLGISSLFILRLFQSGCPKGEIHIRPTLTFHPAFLQKLGEFCFKSQKKFGGNIDKALAEVCVALPMVHPQPQFQSAVPNIPQSNSIQKASKIGEVGIIFSKNTVSEWSFILPLKEFLNPKQAVHVKSESNNQLFGRVVNLQMIESVIQLSKSKKTDRACYTLTLESQ</sequence>
<name>E9GE39_DAPPU</name>
<dbReference type="AlphaFoldDB" id="E9GE39"/>
<dbReference type="PhylomeDB" id="E9GE39"/>
<keyword evidence="1" id="KW-0175">Coiled coil</keyword>
<reference evidence="2 3" key="1">
    <citation type="journal article" date="2011" name="Science">
        <title>The ecoresponsive genome of Daphnia pulex.</title>
        <authorList>
            <person name="Colbourne J.K."/>
            <person name="Pfrender M.E."/>
            <person name="Gilbert D."/>
            <person name="Thomas W.K."/>
            <person name="Tucker A."/>
            <person name="Oakley T.H."/>
            <person name="Tokishita S."/>
            <person name="Aerts A."/>
            <person name="Arnold G.J."/>
            <person name="Basu M.K."/>
            <person name="Bauer D.J."/>
            <person name="Caceres C.E."/>
            <person name="Carmel L."/>
            <person name="Casola C."/>
            <person name="Choi J.H."/>
            <person name="Detter J.C."/>
            <person name="Dong Q."/>
            <person name="Dusheyko S."/>
            <person name="Eads B.D."/>
            <person name="Frohlich T."/>
            <person name="Geiler-Samerotte K.A."/>
            <person name="Gerlach D."/>
            <person name="Hatcher P."/>
            <person name="Jogdeo S."/>
            <person name="Krijgsveld J."/>
            <person name="Kriventseva E.V."/>
            <person name="Kultz D."/>
            <person name="Laforsch C."/>
            <person name="Lindquist E."/>
            <person name="Lopez J."/>
            <person name="Manak J.R."/>
            <person name="Muller J."/>
            <person name="Pangilinan J."/>
            <person name="Patwardhan R.P."/>
            <person name="Pitluck S."/>
            <person name="Pritham E.J."/>
            <person name="Rechtsteiner A."/>
            <person name="Rho M."/>
            <person name="Rogozin I.B."/>
            <person name="Sakarya O."/>
            <person name="Salamov A."/>
            <person name="Schaack S."/>
            <person name="Shapiro H."/>
            <person name="Shiga Y."/>
            <person name="Skalitzky C."/>
            <person name="Smith Z."/>
            <person name="Souvorov A."/>
            <person name="Sung W."/>
            <person name="Tang Z."/>
            <person name="Tsuchiya D."/>
            <person name="Tu H."/>
            <person name="Vos H."/>
            <person name="Wang M."/>
            <person name="Wolf Y.I."/>
            <person name="Yamagata H."/>
            <person name="Yamada T."/>
            <person name="Ye Y."/>
            <person name="Shaw J.R."/>
            <person name="Andrews J."/>
            <person name="Crease T.J."/>
            <person name="Tang H."/>
            <person name="Lucas S.M."/>
            <person name="Robertson H.M."/>
            <person name="Bork P."/>
            <person name="Koonin E.V."/>
            <person name="Zdobnov E.M."/>
            <person name="Grigoriev I.V."/>
            <person name="Lynch M."/>
            <person name="Boore J.L."/>
        </authorList>
    </citation>
    <scope>NUCLEOTIDE SEQUENCE [LARGE SCALE GENOMIC DNA]</scope>
</reference>
<accession>E9GE39</accession>
<dbReference type="EMBL" id="GL732540">
    <property type="protein sequence ID" value="EFX82383.1"/>
    <property type="molecule type" value="Genomic_DNA"/>
</dbReference>
<dbReference type="GO" id="GO:0010508">
    <property type="term" value="P:positive regulation of autophagy"/>
    <property type="evidence" value="ECO:0000318"/>
    <property type="project" value="GO_Central"/>
</dbReference>
<dbReference type="InParanoid" id="E9GE39"/>
<organism evidence="2 3">
    <name type="scientific">Daphnia pulex</name>
    <name type="common">Water flea</name>
    <dbReference type="NCBI Taxonomy" id="6669"/>
    <lineage>
        <taxon>Eukaryota</taxon>
        <taxon>Metazoa</taxon>
        <taxon>Ecdysozoa</taxon>
        <taxon>Arthropoda</taxon>
        <taxon>Crustacea</taxon>
        <taxon>Branchiopoda</taxon>
        <taxon>Diplostraca</taxon>
        <taxon>Cladocera</taxon>
        <taxon>Anomopoda</taxon>
        <taxon>Daphniidae</taxon>
        <taxon>Daphnia</taxon>
    </lineage>
</organism>
<evidence type="ECO:0000313" key="3">
    <source>
        <dbReference type="Proteomes" id="UP000000305"/>
    </source>
</evidence>
<evidence type="ECO:0000256" key="1">
    <source>
        <dbReference type="SAM" id="Coils"/>
    </source>
</evidence>
<evidence type="ECO:0000313" key="2">
    <source>
        <dbReference type="EMBL" id="EFX82383.1"/>
    </source>
</evidence>
<dbReference type="HOGENOM" id="CLU_033941_0_0_1"/>
<dbReference type="Proteomes" id="UP000000305">
    <property type="component" value="Unassembled WGS sequence"/>
</dbReference>
<proteinExistence type="predicted"/>
<dbReference type="OrthoDB" id="10289581at2759"/>
<dbReference type="KEGG" id="dpx:DAPPUDRAFT_302626"/>
<feature type="coiled-coil region" evidence="1">
    <location>
        <begin position="126"/>
        <end position="153"/>
    </location>
</feature>